<proteinExistence type="predicted"/>
<dbReference type="EMBL" id="JAYWIO010000003">
    <property type="protein sequence ID" value="KAK7273229.1"/>
    <property type="molecule type" value="Genomic_DNA"/>
</dbReference>
<evidence type="ECO:0000256" key="1">
    <source>
        <dbReference type="SAM" id="MobiDB-lite"/>
    </source>
</evidence>
<name>A0AAN9FD19_CROPI</name>
<dbReference type="Proteomes" id="UP001372338">
    <property type="component" value="Unassembled WGS sequence"/>
</dbReference>
<feature type="region of interest" description="Disordered" evidence="1">
    <location>
        <begin position="1"/>
        <end position="30"/>
    </location>
</feature>
<gene>
    <name evidence="2" type="ORF">RIF29_14278</name>
</gene>
<evidence type="ECO:0000313" key="3">
    <source>
        <dbReference type="Proteomes" id="UP001372338"/>
    </source>
</evidence>
<accession>A0AAN9FD19</accession>
<dbReference type="AlphaFoldDB" id="A0AAN9FD19"/>
<sequence>MASSNIVKLAQRGRKRKAATTSESDASNQVGTLSPIMKKIEAKKGKEKVGEDLVRSVLDADDGGSKGG</sequence>
<comment type="caution">
    <text evidence="2">The sequence shown here is derived from an EMBL/GenBank/DDBJ whole genome shotgun (WGS) entry which is preliminary data.</text>
</comment>
<protein>
    <submittedName>
        <fullName evidence="2">Uncharacterized protein</fullName>
    </submittedName>
</protein>
<keyword evidence="3" id="KW-1185">Reference proteome</keyword>
<evidence type="ECO:0000313" key="2">
    <source>
        <dbReference type="EMBL" id="KAK7273229.1"/>
    </source>
</evidence>
<feature type="compositionally biased region" description="Polar residues" evidence="1">
    <location>
        <begin position="19"/>
        <end position="30"/>
    </location>
</feature>
<reference evidence="2 3" key="1">
    <citation type="submission" date="2024-01" db="EMBL/GenBank/DDBJ databases">
        <title>The genomes of 5 underutilized Papilionoideae crops provide insights into root nodulation and disease resistanc.</title>
        <authorList>
            <person name="Yuan L."/>
        </authorList>
    </citation>
    <scope>NUCLEOTIDE SEQUENCE [LARGE SCALE GENOMIC DNA]</scope>
    <source>
        <strain evidence="2">ZHUSHIDOU_FW_LH</strain>
        <tissue evidence="2">Leaf</tissue>
    </source>
</reference>
<organism evidence="2 3">
    <name type="scientific">Crotalaria pallida</name>
    <name type="common">Smooth rattlebox</name>
    <name type="synonym">Crotalaria striata</name>
    <dbReference type="NCBI Taxonomy" id="3830"/>
    <lineage>
        <taxon>Eukaryota</taxon>
        <taxon>Viridiplantae</taxon>
        <taxon>Streptophyta</taxon>
        <taxon>Embryophyta</taxon>
        <taxon>Tracheophyta</taxon>
        <taxon>Spermatophyta</taxon>
        <taxon>Magnoliopsida</taxon>
        <taxon>eudicotyledons</taxon>
        <taxon>Gunneridae</taxon>
        <taxon>Pentapetalae</taxon>
        <taxon>rosids</taxon>
        <taxon>fabids</taxon>
        <taxon>Fabales</taxon>
        <taxon>Fabaceae</taxon>
        <taxon>Papilionoideae</taxon>
        <taxon>50 kb inversion clade</taxon>
        <taxon>genistoids sensu lato</taxon>
        <taxon>core genistoids</taxon>
        <taxon>Crotalarieae</taxon>
        <taxon>Crotalaria</taxon>
    </lineage>
</organism>